<evidence type="ECO:0000313" key="6">
    <source>
        <dbReference type="EMBL" id="KAK3331584.1"/>
    </source>
</evidence>
<dbReference type="InterPro" id="IPR006094">
    <property type="entry name" value="Oxid_FAD_bind_N"/>
</dbReference>
<evidence type="ECO:0000256" key="1">
    <source>
        <dbReference type="ARBA" id="ARBA00005466"/>
    </source>
</evidence>
<dbReference type="Pfam" id="PF01565">
    <property type="entry name" value="FAD_binding_4"/>
    <property type="match status" value="1"/>
</dbReference>
<keyword evidence="2" id="KW-0285">Flavoprotein</keyword>
<dbReference type="PANTHER" id="PTHR42973">
    <property type="entry name" value="BINDING OXIDOREDUCTASE, PUTATIVE (AFU_ORTHOLOGUE AFUA_1G17690)-RELATED"/>
    <property type="match status" value="1"/>
</dbReference>
<dbReference type="PROSITE" id="PS51387">
    <property type="entry name" value="FAD_PCMH"/>
    <property type="match status" value="1"/>
</dbReference>
<dbReference type="GO" id="GO:0016491">
    <property type="term" value="F:oxidoreductase activity"/>
    <property type="evidence" value="ECO:0007669"/>
    <property type="project" value="UniProtKB-KW"/>
</dbReference>
<feature type="domain" description="FAD-binding PCMH-type" evidence="5">
    <location>
        <begin position="47"/>
        <end position="220"/>
    </location>
</feature>
<evidence type="ECO:0000313" key="7">
    <source>
        <dbReference type="Proteomes" id="UP001286456"/>
    </source>
</evidence>
<keyword evidence="3" id="KW-0274">FAD</keyword>
<keyword evidence="7" id="KW-1185">Reference proteome</keyword>
<dbReference type="PANTHER" id="PTHR42973:SF17">
    <property type="entry name" value="OXIDASE, PUTATIVE (AFU_ORTHOLOGUE AFUA_6G14340)-RELATED"/>
    <property type="match status" value="1"/>
</dbReference>
<dbReference type="Gene3D" id="3.30.465.10">
    <property type="match status" value="1"/>
</dbReference>
<reference evidence="6" key="2">
    <citation type="submission" date="2023-06" db="EMBL/GenBank/DDBJ databases">
        <authorList>
            <consortium name="Lawrence Berkeley National Laboratory"/>
            <person name="Haridas S."/>
            <person name="Hensen N."/>
            <person name="Bonometti L."/>
            <person name="Westerberg I."/>
            <person name="Brannstrom I.O."/>
            <person name="Guillou S."/>
            <person name="Cros-Aarteil S."/>
            <person name="Calhoun S."/>
            <person name="Kuo A."/>
            <person name="Mondo S."/>
            <person name="Pangilinan J."/>
            <person name="Riley R."/>
            <person name="Labutti K."/>
            <person name="Andreopoulos B."/>
            <person name="Lipzen A."/>
            <person name="Chen C."/>
            <person name="Yanf M."/>
            <person name="Daum C."/>
            <person name="Ng V."/>
            <person name="Clum A."/>
            <person name="Steindorff A."/>
            <person name="Ohm R."/>
            <person name="Martin F."/>
            <person name="Silar P."/>
            <person name="Natvig D."/>
            <person name="Lalanne C."/>
            <person name="Gautier V."/>
            <person name="Ament-Velasquez S.L."/>
            <person name="Kruys A."/>
            <person name="Hutchinson M.I."/>
            <person name="Powell A.J."/>
            <person name="Barry K."/>
            <person name="Miller A.N."/>
            <person name="Grigoriev I.V."/>
            <person name="Debuchy R."/>
            <person name="Gladieux P."/>
            <person name="Thoren M.H."/>
            <person name="Johannesson H."/>
        </authorList>
    </citation>
    <scope>NUCLEOTIDE SEQUENCE</scope>
    <source>
        <strain evidence="6">SMH4131-1</strain>
    </source>
</reference>
<dbReference type="InterPro" id="IPR036318">
    <property type="entry name" value="FAD-bd_PCMH-like_sf"/>
</dbReference>
<sequence length="477" mass="52380">MGNQVGRLTPLEKCIAIIADGREGFAGFPGRTPLYQDQWVHRYNLDYEVEPIAVIRPQTAQDISGIVLCASMSDVKVQAKSGGHSYGNYGLGGDDGAIAIDLVNFQDFSMDNKTWKATIGAGTRLGDVTKRLHEHGNRAIAHGVCPDVGIGGHCTIGGLGPMSRMWGSCLDHVVEVEVVTADARIRQASETRNPELFWALKGAAASFGIVTQFVVQTRPEPGDAIQYSYSFNFGTQAQMAPLYTAWQDFVTNPSLDRRFASEFIMMPLGAIITGTFYGSEEEFNGTGIPTSIPGGEELGFAVHDWLASLVHFAETEALYLSKIPAPFVSKSLAFRREDLLAAFEVKGLFDWIDHQDKGTLLWFGIFSAQGGALADVGMNETAFAHRDKVLIFESYGVGLPVMPATRNFIHNMHRKMQDAAPPNAVLGTYPGYVDPTLEDGQRSYWGPNLPRLERIKRDWDPFDVFHNPQSVQVAQVK</sequence>
<protein>
    <recommendedName>
        <fullName evidence="5">FAD-binding PCMH-type domain-containing protein</fullName>
    </recommendedName>
</protein>
<dbReference type="InterPro" id="IPR016169">
    <property type="entry name" value="FAD-bd_PCMH_sub2"/>
</dbReference>
<proteinExistence type="inferred from homology"/>
<evidence type="ECO:0000256" key="3">
    <source>
        <dbReference type="ARBA" id="ARBA00022827"/>
    </source>
</evidence>
<dbReference type="GO" id="GO:0071949">
    <property type="term" value="F:FAD binding"/>
    <property type="evidence" value="ECO:0007669"/>
    <property type="project" value="InterPro"/>
</dbReference>
<dbReference type="Proteomes" id="UP001286456">
    <property type="component" value="Unassembled WGS sequence"/>
</dbReference>
<evidence type="ECO:0000256" key="4">
    <source>
        <dbReference type="ARBA" id="ARBA00023002"/>
    </source>
</evidence>
<evidence type="ECO:0000259" key="5">
    <source>
        <dbReference type="PROSITE" id="PS51387"/>
    </source>
</evidence>
<comment type="similarity">
    <text evidence="1">Belongs to the oxygen-dependent FAD-linked oxidoreductase family.</text>
</comment>
<gene>
    <name evidence="6" type="ORF">B0T19DRAFT_490219</name>
</gene>
<comment type="caution">
    <text evidence="6">The sequence shown here is derived from an EMBL/GenBank/DDBJ whole genome shotgun (WGS) entry which is preliminary data.</text>
</comment>
<dbReference type="SUPFAM" id="SSF56176">
    <property type="entry name" value="FAD-binding/transporter-associated domain-like"/>
    <property type="match status" value="1"/>
</dbReference>
<dbReference type="Pfam" id="PF08031">
    <property type="entry name" value="BBE"/>
    <property type="match status" value="1"/>
</dbReference>
<reference evidence="6" key="1">
    <citation type="journal article" date="2023" name="Mol. Phylogenet. Evol.">
        <title>Genome-scale phylogeny and comparative genomics of the fungal order Sordariales.</title>
        <authorList>
            <person name="Hensen N."/>
            <person name="Bonometti L."/>
            <person name="Westerberg I."/>
            <person name="Brannstrom I.O."/>
            <person name="Guillou S."/>
            <person name="Cros-Aarteil S."/>
            <person name="Calhoun S."/>
            <person name="Haridas S."/>
            <person name="Kuo A."/>
            <person name="Mondo S."/>
            <person name="Pangilinan J."/>
            <person name="Riley R."/>
            <person name="LaButti K."/>
            <person name="Andreopoulos B."/>
            <person name="Lipzen A."/>
            <person name="Chen C."/>
            <person name="Yan M."/>
            <person name="Daum C."/>
            <person name="Ng V."/>
            <person name="Clum A."/>
            <person name="Steindorff A."/>
            <person name="Ohm R.A."/>
            <person name="Martin F."/>
            <person name="Silar P."/>
            <person name="Natvig D.O."/>
            <person name="Lalanne C."/>
            <person name="Gautier V."/>
            <person name="Ament-Velasquez S.L."/>
            <person name="Kruys A."/>
            <person name="Hutchinson M.I."/>
            <person name="Powell A.J."/>
            <person name="Barry K."/>
            <person name="Miller A.N."/>
            <person name="Grigoriev I.V."/>
            <person name="Debuchy R."/>
            <person name="Gladieux P."/>
            <person name="Hiltunen Thoren M."/>
            <person name="Johannesson H."/>
        </authorList>
    </citation>
    <scope>NUCLEOTIDE SEQUENCE</scope>
    <source>
        <strain evidence="6">SMH4131-1</strain>
    </source>
</reference>
<dbReference type="EMBL" id="JAUEPO010000002">
    <property type="protein sequence ID" value="KAK3331584.1"/>
    <property type="molecule type" value="Genomic_DNA"/>
</dbReference>
<dbReference type="InterPro" id="IPR012951">
    <property type="entry name" value="BBE"/>
</dbReference>
<organism evidence="6 7">
    <name type="scientific">Cercophora scortea</name>
    <dbReference type="NCBI Taxonomy" id="314031"/>
    <lineage>
        <taxon>Eukaryota</taxon>
        <taxon>Fungi</taxon>
        <taxon>Dikarya</taxon>
        <taxon>Ascomycota</taxon>
        <taxon>Pezizomycotina</taxon>
        <taxon>Sordariomycetes</taxon>
        <taxon>Sordariomycetidae</taxon>
        <taxon>Sordariales</taxon>
        <taxon>Lasiosphaeriaceae</taxon>
        <taxon>Cercophora</taxon>
    </lineage>
</organism>
<dbReference type="InterPro" id="IPR006093">
    <property type="entry name" value="Oxy_OxRdtase_FAD_BS"/>
</dbReference>
<accession>A0AAE0IUN7</accession>
<dbReference type="AlphaFoldDB" id="A0AAE0IUN7"/>
<name>A0AAE0IUN7_9PEZI</name>
<keyword evidence="4" id="KW-0560">Oxidoreductase</keyword>
<dbReference type="Gene3D" id="3.40.462.20">
    <property type="match status" value="1"/>
</dbReference>
<dbReference type="PROSITE" id="PS00862">
    <property type="entry name" value="OX2_COVAL_FAD"/>
    <property type="match status" value="1"/>
</dbReference>
<evidence type="ECO:0000256" key="2">
    <source>
        <dbReference type="ARBA" id="ARBA00022630"/>
    </source>
</evidence>
<dbReference type="InterPro" id="IPR050416">
    <property type="entry name" value="FAD-linked_Oxidoreductase"/>
</dbReference>
<dbReference type="InterPro" id="IPR016166">
    <property type="entry name" value="FAD-bd_PCMH"/>
</dbReference>